<name>A0ABD1TJB5_9LAMI</name>
<evidence type="ECO:0000313" key="1">
    <source>
        <dbReference type="EMBL" id="KAL2512815.1"/>
    </source>
</evidence>
<proteinExistence type="predicted"/>
<protein>
    <submittedName>
        <fullName evidence="1">Protein FAR1-RELATED SEQUENCE 5-like</fullName>
    </submittedName>
</protein>
<keyword evidence="2" id="KW-1185">Reference proteome</keyword>
<organism evidence="1 2">
    <name type="scientific">Abeliophyllum distichum</name>
    <dbReference type="NCBI Taxonomy" id="126358"/>
    <lineage>
        <taxon>Eukaryota</taxon>
        <taxon>Viridiplantae</taxon>
        <taxon>Streptophyta</taxon>
        <taxon>Embryophyta</taxon>
        <taxon>Tracheophyta</taxon>
        <taxon>Spermatophyta</taxon>
        <taxon>Magnoliopsida</taxon>
        <taxon>eudicotyledons</taxon>
        <taxon>Gunneridae</taxon>
        <taxon>Pentapetalae</taxon>
        <taxon>asterids</taxon>
        <taxon>lamiids</taxon>
        <taxon>Lamiales</taxon>
        <taxon>Oleaceae</taxon>
        <taxon>Forsythieae</taxon>
        <taxon>Abeliophyllum</taxon>
    </lineage>
</organism>
<reference evidence="2" key="1">
    <citation type="submission" date="2024-07" db="EMBL/GenBank/DDBJ databases">
        <title>Two chromosome-level genome assemblies of Korean endemic species Abeliophyllum distichum and Forsythia ovata (Oleaceae).</title>
        <authorList>
            <person name="Jang H."/>
        </authorList>
    </citation>
    <scope>NUCLEOTIDE SEQUENCE [LARGE SCALE GENOMIC DNA]</scope>
</reference>
<dbReference type="AlphaFoldDB" id="A0ABD1TJB5"/>
<dbReference type="EMBL" id="JBFOLK010000005">
    <property type="protein sequence ID" value="KAL2512815.1"/>
    <property type="molecule type" value="Genomic_DNA"/>
</dbReference>
<evidence type="ECO:0000313" key="2">
    <source>
        <dbReference type="Proteomes" id="UP001604336"/>
    </source>
</evidence>
<comment type="caution">
    <text evidence="1">The sequence shown here is derived from an EMBL/GenBank/DDBJ whole genome shotgun (WGS) entry which is preliminary data.</text>
</comment>
<accession>A0ABD1TJB5</accession>
<gene>
    <name evidence="1" type="ORF">Adt_18415</name>
</gene>
<dbReference type="Proteomes" id="UP001604336">
    <property type="component" value="Unassembled WGS sequence"/>
</dbReference>
<sequence>MVGRRYKSYRIGWGGVGLGGVIKTNSSPPWRGDHFPYGKTIDKQVDDKCLEGSGHDIGRDNRSGLNDEICGEDGEIVPKVEMKFKDDNEAFEFYKSYVYHLGFPVGKRNLKKGDDEL</sequence>